<dbReference type="RefSeq" id="WP_175894956.1">
    <property type="nucleotide sequence ID" value="NZ_CADFDQ010000009.1"/>
</dbReference>
<evidence type="ECO:0000256" key="1">
    <source>
        <dbReference type="SAM" id="Phobius"/>
    </source>
</evidence>
<name>A0ABU2E1R3_9BURK</name>
<keyword evidence="1" id="KW-0472">Membrane</keyword>
<comment type="caution">
    <text evidence="2">The sequence shown here is derived from an EMBL/GenBank/DDBJ whole genome shotgun (WGS) entry which is preliminary data.</text>
</comment>
<organism evidence="2 3">
    <name type="scientific">Burkholderia pseudomultivorans</name>
    <dbReference type="NCBI Taxonomy" id="1207504"/>
    <lineage>
        <taxon>Bacteria</taxon>
        <taxon>Pseudomonadati</taxon>
        <taxon>Pseudomonadota</taxon>
        <taxon>Betaproteobacteria</taxon>
        <taxon>Burkholderiales</taxon>
        <taxon>Burkholderiaceae</taxon>
        <taxon>Burkholderia</taxon>
        <taxon>Burkholderia cepacia complex</taxon>
    </lineage>
</organism>
<evidence type="ECO:0000313" key="3">
    <source>
        <dbReference type="Proteomes" id="UP001248067"/>
    </source>
</evidence>
<dbReference type="Proteomes" id="UP001248067">
    <property type="component" value="Unassembled WGS sequence"/>
</dbReference>
<protein>
    <submittedName>
        <fullName evidence="2">Uncharacterized protein</fullName>
    </submittedName>
</protein>
<keyword evidence="1" id="KW-0812">Transmembrane</keyword>
<feature type="transmembrane region" description="Helical" evidence="1">
    <location>
        <begin position="108"/>
        <end position="133"/>
    </location>
</feature>
<keyword evidence="1" id="KW-1133">Transmembrane helix</keyword>
<accession>A0ABU2E1R3</accession>
<evidence type="ECO:0000313" key="2">
    <source>
        <dbReference type="EMBL" id="MDR8753644.1"/>
    </source>
</evidence>
<keyword evidence="3" id="KW-1185">Reference proteome</keyword>
<gene>
    <name evidence="2" type="ORF">FEQ00_02059</name>
</gene>
<proteinExistence type="predicted"/>
<dbReference type="EMBL" id="VJSY01000013">
    <property type="protein sequence ID" value="MDR8753644.1"/>
    <property type="molecule type" value="Genomic_DNA"/>
</dbReference>
<feature type="transmembrane region" description="Helical" evidence="1">
    <location>
        <begin position="72"/>
        <end position="88"/>
    </location>
</feature>
<feature type="transmembrane region" description="Helical" evidence="1">
    <location>
        <begin position="42"/>
        <end position="60"/>
    </location>
</feature>
<reference evidence="2 3" key="1">
    <citation type="submission" date="2019-06" db="EMBL/GenBank/DDBJ databases">
        <title>Evolution of Burkholderia multivorans in the lungs of Cystic Fibrosis patients.</title>
        <authorList>
            <person name="Moreira L.M."/>
        </authorList>
    </citation>
    <scope>NUCLEOTIDE SEQUENCE [LARGE SCALE GENOMIC DNA]</scope>
    <source>
        <strain evidence="2 3">VC13239</strain>
    </source>
</reference>
<sequence>MTGWLKLALIIAIVVGVAKGIQLFNRHCRRRFRHTFFTTRGFWLAAIAINLLWWGFYFWGAAYIHHTTMSDGIVLMLFGVAVVTWLLYENIRDTDLIHGIGGSTLQLVLFLPLALYSFPLLILGMVFILVASYKAGPALLIDR</sequence>